<evidence type="ECO:0000313" key="2">
    <source>
        <dbReference type="EMBL" id="MCD7464333.1"/>
    </source>
</evidence>
<evidence type="ECO:0000256" key="1">
    <source>
        <dbReference type="SAM" id="MobiDB-lite"/>
    </source>
</evidence>
<reference evidence="2 3" key="1">
    <citation type="journal article" date="2021" name="BMC Genomics">
        <title>Datura genome reveals duplications of psychoactive alkaloid biosynthetic genes and high mutation rate following tissue culture.</title>
        <authorList>
            <person name="Rajewski A."/>
            <person name="Carter-House D."/>
            <person name="Stajich J."/>
            <person name="Litt A."/>
        </authorList>
    </citation>
    <scope>NUCLEOTIDE SEQUENCE [LARGE SCALE GENOMIC DNA]</scope>
    <source>
        <strain evidence="2">AR-01</strain>
    </source>
</reference>
<name>A0ABS8SZN2_DATST</name>
<dbReference type="EMBL" id="JACEIK010000954">
    <property type="protein sequence ID" value="MCD7464333.1"/>
    <property type="molecule type" value="Genomic_DNA"/>
</dbReference>
<proteinExistence type="predicted"/>
<sequence>MEEICNNSLIQVTRRIERAKSVLTAHRRAKEQCRNRVLESSTNLMNLLAIYNGQRIFKLVLRLSPKPGEYDGDDPSNRAGGTGGAPDHHANRASTRNFKVLVSKMPGRGGFASKDFMEPSIDYVAGWGIDMLCICFDDNVWRQR</sequence>
<feature type="region of interest" description="Disordered" evidence="1">
    <location>
        <begin position="68"/>
        <end position="96"/>
    </location>
</feature>
<keyword evidence="3" id="KW-1185">Reference proteome</keyword>
<organism evidence="2 3">
    <name type="scientific">Datura stramonium</name>
    <name type="common">Jimsonweed</name>
    <name type="synonym">Common thornapple</name>
    <dbReference type="NCBI Taxonomy" id="4076"/>
    <lineage>
        <taxon>Eukaryota</taxon>
        <taxon>Viridiplantae</taxon>
        <taxon>Streptophyta</taxon>
        <taxon>Embryophyta</taxon>
        <taxon>Tracheophyta</taxon>
        <taxon>Spermatophyta</taxon>
        <taxon>Magnoliopsida</taxon>
        <taxon>eudicotyledons</taxon>
        <taxon>Gunneridae</taxon>
        <taxon>Pentapetalae</taxon>
        <taxon>asterids</taxon>
        <taxon>lamiids</taxon>
        <taxon>Solanales</taxon>
        <taxon>Solanaceae</taxon>
        <taxon>Solanoideae</taxon>
        <taxon>Datureae</taxon>
        <taxon>Datura</taxon>
    </lineage>
</organism>
<dbReference type="Proteomes" id="UP000823775">
    <property type="component" value="Unassembled WGS sequence"/>
</dbReference>
<gene>
    <name evidence="2" type="ORF">HAX54_052521</name>
</gene>
<comment type="caution">
    <text evidence="2">The sequence shown here is derived from an EMBL/GenBank/DDBJ whole genome shotgun (WGS) entry which is preliminary data.</text>
</comment>
<accession>A0ABS8SZN2</accession>
<protein>
    <submittedName>
        <fullName evidence="2">Uncharacterized protein</fullName>
    </submittedName>
</protein>
<evidence type="ECO:0000313" key="3">
    <source>
        <dbReference type="Proteomes" id="UP000823775"/>
    </source>
</evidence>